<dbReference type="InterPro" id="IPR012675">
    <property type="entry name" value="Beta-grasp_dom_sf"/>
</dbReference>
<evidence type="ECO:0000313" key="13">
    <source>
        <dbReference type="Proteomes" id="UP000757435"/>
    </source>
</evidence>
<dbReference type="GO" id="GO:0050660">
    <property type="term" value="F:flavin adenine dinucleotide binding"/>
    <property type="evidence" value="ECO:0007669"/>
    <property type="project" value="TreeGrafter"/>
</dbReference>
<keyword evidence="5" id="KW-0274">FAD</keyword>
<dbReference type="CDD" id="cd06184">
    <property type="entry name" value="flavohem_like_fad_nad_binding"/>
    <property type="match status" value="1"/>
</dbReference>
<dbReference type="Pfam" id="PF00111">
    <property type="entry name" value="Fer2"/>
    <property type="match status" value="1"/>
</dbReference>
<dbReference type="SUPFAM" id="SSF52343">
    <property type="entry name" value="Ferredoxin reductase-like, C-terminal NADP-linked domain"/>
    <property type="match status" value="1"/>
</dbReference>
<dbReference type="Gene3D" id="3.40.50.80">
    <property type="entry name" value="Nucleotide-binding domain of ferredoxin-NADP reductase (FNR) module"/>
    <property type="match status" value="1"/>
</dbReference>
<feature type="domain" description="2Fe-2S ferredoxin-type" evidence="10">
    <location>
        <begin position="371"/>
        <end position="453"/>
    </location>
</feature>
<dbReference type="FunFam" id="2.40.30.10:FF:000034">
    <property type="entry name" value="Flavohemoprotein"/>
    <property type="match status" value="1"/>
</dbReference>
<dbReference type="GO" id="GO:0046872">
    <property type="term" value="F:metal ion binding"/>
    <property type="evidence" value="ECO:0007669"/>
    <property type="project" value="UniProtKB-KW"/>
</dbReference>
<dbReference type="Gene3D" id="2.40.30.10">
    <property type="entry name" value="Translation factors"/>
    <property type="match status" value="1"/>
</dbReference>
<keyword evidence="7" id="KW-0408">Iron</keyword>
<dbReference type="GO" id="GO:0051537">
    <property type="term" value="F:2 iron, 2 sulfur cluster binding"/>
    <property type="evidence" value="ECO:0007669"/>
    <property type="project" value="UniProtKB-KW"/>
</dbReference>
<feature type="domain" description="FAD-binding FR-type" evidence="11">
    <location>
        <begin position="94"/>
        <end position="211"/>
    </location>
</feature>
<dbReference type="InterPro" id="IPR039261">
    <property type="entry name" value="FNR_nucleotide-bd"/>
</dbReference>
<accession>A0A951URA9</accession>
<dbReference type="InterPro" id="IPR050415">
    <property type="entry name" value="MRET"/>
</dbReference>
<evidence type="ECO:0000256" key="6">
    <source>
        <dbReference type="ARBA" id="ARBA00023002"/>
    </source>
</evidence>
<reference evidence="12" key="2">
    <citation type="journal article" date="2022" name="Microbiol. Resour. Announc.">
        <title>Metagenome Sequencing to Explore Phylogenomics of Terrestrial Cyanobacteria.</title>
        <authorList>
            <person name="Ward R.D."/>
            <person name="Stajich J.E."/>
            <person name="Johansen J.R."/>
            <person name="Huntemann M."/>
            <person name="Clum A."/>
            <person name="Foster B."/>
            <person name="Foster B."/>
            <person name="Roux S."/>
            <person name="Palaniappan K."/>
            <person name="Varghese N."/>
            <person name="Mukherjee S."/>
            <person name="Reddy T.B.K."/>
            <person name="Daum C."/>
            <person name="Copeland A."/>
            <person name="Chen I.A."/>
            <person name="Ivanova N.N."/>
            <person name="Kyrpides N.C."/>
            <person name="Shapiro N."/>
            <person name="Eloe-Fadrosh E.A."/>
            <person name="Pietrasiak N."/>
        </authorList>
    </citation>
    <scope>NUCLEOTIDE SEQUENCE</scope>
    <source>
        <strain evidence="12">UHER 2000/2452</strain>
    </source>
</reference>
<dbReference type="Gene3D" id="3.10.20.30">
    <property type="match status" value="1"/>
</dbReference>
<evidence type="ECO:0000313" key="12">
    <source>
        <dbReference type="EMBL" id="MBW4661373.1"/>
    </source>
</evidence>
<name>A0A951URA9_9CYAN</name>
<dbReference type="Proteomes" id="UP000757435">
    <property type="component" value="Unassembled WGS sequence"/>
</dbReference>
<dbReference type="Pfam" id="PF00970">
    <property type="entry name" value="FAD_binding_6"/>
    <property type="match status" value="1"/>
</dbReference>
<evidence type="ECO:0000256" key="7">
    <source>
        <dbReference type="ARBA" id="ARBA00023004"/>
    </source>
</evidence>
<dbReference type="PROSITE" id="PS51085">
    <property type="entry name" value="2FE2S_FER_2"/>
    <property type="match status" value="1"/>
</dbReference>
<evidence type="ECO:0000259" key="11">
    <source>
        <dbReference type="PROSITE" id="PS51384"/>
    </source>
</evidence>
<protein>
    <submittedName>
        <fullName evidence="12">2Fe-2S iron-sulfur cluster binding domain-containing protein</fullName>
    </submittedName>
</protein>
<dbReference type="AlphaFoldDB" id="A0A951URA9"/>
<dbReference type="InterPro" id="IPR017938">
    <property type="entry name" value="Riboflavin_synthase-like_b-brl"/>
</dbReference>
<dbReference type="CDD" id="cd00207">
    <property type="entry name" value="fer2"/>
    <property type="match status" value="1"/>
</dbReference>
<dbReference type="InterPro" id="IPR001041">
    <property type="entry name" value="2Fe-2S_ferredoxin-type"/>
</dbReference>
<organism evidence="12 13">
    <name type="scientific">Drouetiella hepatica Uher 2000/2452</name>
    <dbReference type="NCBI Taxonomy" id="904376"/>
    <lineage>
        <taxon>Bacteria</taxon>
        <taxon>Bacillati</taxon>
        <taxon>Cyanobacteriota</taxon>
        <taxon>Cyanophyceae</taxon>
        <taxon>Oculatellales</taxon>
        <taxon>Oculatellaceae</taxon>
        <taxon>Drouetiella</taxon>
    </lineage>
</organism>
<dbReference type="GO" id="GO:0016491">
    <property type="term" value="F:oxidoreductase activity"/>
    <property type="evidence" value="ECO:0007669"/>
    <property type="project" value="UniProtKB-KW"/>
</dbReference>
<keyword evidence="4" id="KW-0479">Metal-binding</keyword>
<dbReference type="PANTHER" id="PTHR47354:SF8">
    <property type="entry name" value="1,2-PHENYLACETYL-COA EPOXIDASE, SUBUNIT E"/>
    <property type="match status" value="1"/>
</dbReference>
<evidence type="ECO:0000256" key="9">
    <source>
        <dbReference type="SAM" id="Phobius"/>
    </source>
</evidence>
<dbReference type="PROSITE" id="PS51384">
    <property type="entry name" value="FAD_FR"/>
    <property type="match status" value="1"/>
</dbReference>
<evidence type="ECO:0000256" key="8">
    <source>
        <dbReference type="ARBA" id="ARBA00023014"/>
    </source>
</evidence>
<keyword evidence="3" id="KW-0001">2Fe-2S</keyword>
<evidence type="ECO:0000256" key="3">
    <source>
        <dbReference type="ARBA" id="ARBA00022714"/>
    </source>
</evidence>
<evidence type="ECO:0000259" key="10">
    <source>
        <dbReference type="PROSITE" id="PS51085"/>
    </source>
</evidence>
<keyword evidence="9" id="KW-1133">Transmembrane helix</keyword>
<reference evidence="12" key="1">
    <citation type="submission" date="2021-05" db="EMBL/GenBank/DDBJ databases">
        <authorList>
            <person name="Pietrasiak N."/>
            <person name="Ward R."/>
            <person name="Stajich J.E."/>
            <person name="Kurbessoian T."/>
        </authorList>
    </citation>
    <scope>NUCLEOTIDE SEQUENCE</scope>
    <source>
        <strain evidence="12">UHER 2000/2452</strain>
    </source>
</reference>
<dbReference type="InterPro" id="IPR017927">
    <property type="entry name" value="FAD-bd_FR_type"/>
</dbReference>
<dbReference type="SUPFAM" id="SSF63380">
    <property type="entry name" value="Riboflavin synthase domain-like"/>
    <property type="match status" value="1"/>
</dbReference>
<keyword evidence="9" id="KW-0472">Membrane</keyword>
<keyword evidence="2" id="KW-0285">Flavoprotein</keyword>
<feature type="transmembrane region" description="Helical" evidence="9">
    <location>
        <begin position="50"/>
        <end position="69"/>
    </location>
</feature>
<keyword evidence="8" id="KW-0411">Iron-sulfur</keyword>
<gene>
    <name evidence="12" type="ORF">KME15_22085</name>
</gene>
<dbReference type="PANTHER" id="PTHR47354">
    <property type="entry name" value="NADH OXIDOREDUCTASE HCR"/>
    <property type="match status" value="1"/>
</dbReference>
<dbReference type="EMBL" id="JAHHHD010000035">
    <property type="protein sequence ID" value="MBW4661373.1"/>
    <property type="molecule type" value="Genomic_DNA"/>
</dbReference>
<feature type="transmembrane region" description="Helical" evidence="9">
    <location>
        <begin position="15"/>
        <end position="38"/>
    </location>
</feature>
<evidence type="ECO:0000256" key="4">
    <source>
        <dbReference type="ARBA" id="ARBA00022723"/>
    </source>
</evidence>
<dbReference type="InterPro" id="IPR001433">
    <property type="entry name" value="OxRdtase_FAD/NAD-bd"/>
</dbReference>
<proteinExistence type="predicted"/>
<dbReference type="InterPro" id="IPR008333">
    <property type="entry name" value="Cbr1-like_FAD-bd_dom"/>
</dbReference>
<evidence type="ECO:0000256" key="1">
    <source>
        <dbReference type="ARBA" id="ARBA00001974"/>
    </source>
</evidence>
<keyword evidence="6" id="KW-0560">Oxidoreductase</keyword>
<evidence type="ECO:0000256" key="2">
    <source>
        <dbReference type="ARBA" id="ARBA00022630"/>
    </source>
</evidence>
<dbReference type="Pfam" id="PF00175">
    <property type="entry name" value="NAD_binding_1"/>
    <property type="match status" value="1"/>
</dbReference>
<dbReference type="InterPro" id="IPR036010">
    <property type="entry name" value="2Fe-2S_ferredoxin-like_sf"/>
</dbReference>
<dbReference type="SUPFAM" id="SSF54292">
    <property type="entry name" value="2Fe-2S ferredoxin-like"/>
    <property type="match status" value="1"/>
</dbReference>
<comment type="cofactor">
    <cofactor evidence="1">
        <name>FAD</name>
        <dbReference type="ChEBI" id="CHEBI:57692"/>
    </cofactor>
</comment>
<keyword evidence="9" id="KW-0812">Transmembrane</keyword>
<sequence>MVEVGTIRNTVKNPVVRAVTGAAALFSIATILSGIGVGFIKPKDEAAQKFAFTTSLISLGCGAVLGAVARPNAAEKPTASVETGGNSWADWRNTDWRNFVVVRKVRESQDITSFYLQPEDQAAIPDFQPGQFLTIRLDIPGQKKPTIRTYSLSDYAKDKTNSCQYYRLSIKREAMSSVDVPPGLASNFMHDQVQEGSVIQAKPPSGKFFLDLAQSSPAVLISNGVGITPMMSMIKACGLLKSDRPLWFIHGARDGAFHAFHDEVLESARQNPNLNVHFRYSRPRSEDLGRYHSTGYVDAALIDDVVSREVDAPNSVEYYICGSAPFLQSLREGFNALGIPEHRIFYEVFGGGKKAGSMLMPPQLQDDGQSAEIVFAQSGTTLTWQPEDGTILECAEANGLEPAYSCRQGICLTCMCRLESGEVTYVQPPVGTPDEGSVLICIAQPKTAIVLDL</sequence>
<evidence type="ECO:0000256" key="5">
    <source>
        <dbReference type="ARBA" id="ARBA00022827"/>
    </source>
</evidence>
<comment type="caution">
    <text evidence="12">The sequence shown here is derived from an EMBL/GenBank/DDBJ whole genome shotgun (WGS) entry which is preliminary data.</text>
</comment>